<feature type="region of interest" description="Disordered" evidence="1">
    <location>
        <begin position="1"/>
        <end position="20"/>
    </location>
</feature>
<feature type="compositionally biased region" description="Polar residues" evidence="1">
    <location>
        <begin position="50"/>
        <end position="61"/>
    </location>
</feature>
<evidence type="ECO:0000313" key="3">
    <source>
        <dbReference type="Proteomes" id="UP000266841"/>
    </source>
</evidence>
<dbReference type="AlphaFoldDB" id="K0THL5"/>
<sequence>MPVDATCRSSDAEWTEKTSLEVNPNSTRSCMLLHGGHWSKTIILVTKNSPNSAQLGINGNTVAVRRTREPERHRIENQSSASGPSVEQPGAASERRPVAPPSARWPSPRISG</sequence>
<feature type="region of interest" description="Disordered" evidence="1">
    <location>
        <begin position="50"/>
        <end position="112"/>
    </location>
</feature>
<evidence type="ECO:0000313" key="2">
    <source>
        <dbReference type="EMBL" id="EJK73146.1"/>
    </source>
</evidence>
<evidence type="ECO:0000256" key="1">
    <source>
        <dbReference type="SAM" id="MobiDB-lite"/>
    </source>
</evidence>
<gene>
    <name evidence="2" type="ORF">THAOC_05247</name>
</gene>
<name>K0THL5_THAOC</name>
<protein>
    <submittedName>
        <fullName evidence="2">Uncharacterized protein</fullName>
    </submittedName>
</protein>
<keyword evidence="3" id="KW-1185">Reference proteome</keyword>
<accession>K0THL5</accession>
<reference evidence="2 3" key="1">
    <citation type="journal article" date="2012" name="Genome Biol.">
        <title>Genome and low-iron response of an oceanic diatom adapted to chronic iron limitation.</title>
        <authorList>
            <person name="Lommer M."/>
            <person name="Specht M."/>
            <person name="Roy A.S."/>
            <person name="Kraemer L."/>
            <person name="Andreson R."/>
            <person name="Gutowska M.A."/>
            <person name="Wolf J."/>
            <person name="Bergner S.V."/>
            <person name="Schilhabel M.B."/>
            <person name="Klostermeier U.C."/>
            <person name="Beiko R.G."/>
            <person name="Rosenstiel P."/>
            <person name="Hippler M."/>
            <person name="Laroche J."/>
        </authorList>
    </citation>
    <scope>NUCLEOTIDE SEQUENCE [LARGE SCALE GENOMIC DNA]</scope>
    <source>
        <strain evidence="2 3">CCMP1005</strain>
    </source>
</reference>
<comment type="caution">
    <text evidence="2">The sequence shown here is derived from an EMBL/GenBank/DDBJ whole genome shotgun (WGS) entry which is preliminary data.</text>
</comment>
<feature type="compositionally biased region" description="Basic and acidic residues" evidence="1">
    <location>
        <begin position="66"/>
        <end position="76"/>
    </location>
</feature>
<organism evidence="2 3">
    <name type="scientific">Thalassiosira oceanica</name>
    <name type="common">Marine diatom</name>
    <dbReference type="NCBI Taxonomy" id="159749"/>
    <lineage>
        <taxon>Eukaryota</taxon>
        <taxon>Sar</taxon>
        <taxon>Stramenopiles</taxon>
        <taxon>Ochrophyta</taxon>
        <taxon>Bacillariophyta</taxon>
        <taxon>Coscinodiscophyceae</taxon>
        <taxon>Thalassiosirophycidae</taxon>
        <taxon>Thalassiosirales</taxon>
        <taxon>Thalassiosiraceae</taxon>
        <taxon>Thalassiosira</taxon>
    </lineage>
</organism>
<dbReference type="EMBL" id="AGNL01004777">
    <property type="protein sequence ID" value="EJK73146.1"/>
    <property type="molecule type" value="Genomic_DNA"/>
</dbReference>
<proteinExistence type="predicted"/>
<dbReference type="Proteomes" id="UP000266841">
    <property type="component" value="Unassembled WGS sequence"/>
</dbReference>
<feature type="compositionally biased region" description="Basic and acidic residues" evidence="1">
    <location>
        <begin position="10"/>
        <end position="19"/>
    </location>
</feature>